<keyword evidence="9" id="KW-1185">Reference proteome</keyword>
<comment type="subcellular location">
    <subcellularLocation>
        <location evidence="1">Cell outer membrane</location>
    </subcellularLocation>
</comment>
<name>A0ABX0RCC8_9GAMM</name>
<dbReference type="SUPFAM" id="SSF56925">
    <property type="entry name" value="OMPA-like"/>
    <property type="match status" value="1"/>
</dbReference>
<keyword evidence="4" id="KW-0732">Signal</keyword>
<comment type="similarity">
    <text evidence="2">Belongs to the lipid A palmitoyltransferase family.</text>
</comment>
<keyword evidence="3" id="KW-0808">Transferase</keyword>
<evidence type="ECO:0000256" key="6">
    <source>
        <dbReference type="ARBA" id="ARBA00023237"/>
    </source>
</evidence>
<evidence type="ECO:0000256" key="7">
    <source>
        <dbReference type="ARBA" id="ARBA00023315"/>
    </source>
</evidence>
<evidence type="ECO:0000256" key="2">
    <source>
        <dbReference type="ARBA" id="ARBA00006368"/>
    </source>
</evidence>
<dbReference type="NCBIfam" id="NF008271">
    <property type="entry name" value="PRK11045.1"/>
    <property type="match status" value="1"/>
</dbReference>
<dbReference type="Gene3D" id="2.40.160.20">
    <property type="match status" value="1"/>
</dbReference>
<evidence type="ECO:0000256" key="5">
    <source>
        <dbReference type="ARBA" id="ARBA00023136"/>
    </source>
</evidence>
<gene>
    <name evidence="8" type="ORF">F3J40_15600</name>
</gene>
<keyword evidence="5" id="KW-0472">Membrane</keyword>
<dbReference type="Proteomes" id="UP001515683">
    <property type="component" value="Unassembled WGS sequence"/>
</dbReference>
<accession>A0ABX0RCC8</accession>
<organism evidence="8 9">
    <name type="scientific">Candidatus Pantoea multigeneris</name>
    <dbReference type="NCBI Taxonomy" id="2608357"/>
    <lineage>
        <taxon>Bacteria</taxon>
        <taxon>Pseudomonadati</taxon>
        <taxon>Pseudomonadota</taxon>
        <taxon>Gammaproteobacteria</taxon>
        <taxon>Enterobacterales</taxon>
        <taxon>Erwiniaceae</taxon>
        <taxon>Pantoea</taxon>
    </lineage>
</organism>
<proteinExistence type="inferred from homology"/>
<dbReference type="InterPro" id="IPR011250">
    <property type="entry name" value="OMP/PagP_B-barrel"/>
</dbReference>
<evidence type="ECO:0000256" key="3">
    <source>
        <dbReference type="ARBA" id="ARBA00022679"/>
    </source>
</evidence>
<dbReference type="Pfam" id="PF07017">
    <property type="entry name" value="PagP"/>
    <property type="match status" value="1"/>
</dbReference>
<evidence type="ECO:0000313" key="8">
    <source>
        <dbReference type="EMBL" id="NIF23015.1"/>
    </source>
</evidence>
<dbReference type="EMBL" id="VWXF01000006">
    <property type="protein sequence ID" value="NIF23015.1"/>
    <property type="molecule type" value="Genomic_DNA"/>
</dbReference>
<evidence type="ECO:0000256" key="1">
    <source>
        <dbReference type="ARBA" id="ARBA00004442"/>
    </source>
</evidence>
<evidence type="ECO:0000313" key="9">
    <source>
        <dbReference type="Proteomes" id="UP001515683"/>
    </source>
</evidence>
<dbReference type="InterPro" id="IPR009746">
    <property type="entry name" value="LipidA_acyl_PagP"/>
</dbReference>
<reference evidence="8 9" key="1">
    <citation type="journal article" date="2019" name="bioRxiv">
        <title>Bacteria contribute to plant secondary compound degradation in a generalist herbivore system.</title>
        <authorList>
            <person name="Francoeur C.B."/>
            <person name="Khadempour L."/>
            <person name="Moreira-Soto R.D."/>
            <person name="Gotting K."/>
            <person name="Book A.J."/>
            <person name="Pinto-Tomas A.A."/>
            <person name="Keefover-Ring K."/>
            <person name="Currie C.R."/>
        </authorList>
    </citation>
    <scope>NUCLEOTIDE SEQUENCE [LARGE SCALE GENOMIC DNA]</scope>
    <source>
        <strain evidence="8">Acro-835</strain>
    </source>
</reference>
<sequence length="160" mass="18150">MPLWASTENPDFPAEITSQWRPDIYIPVTIWHNRLTWDRAHIVSYNERPGGAGVGVSRINPKGNWEGWYGMIFRDSFSRWEPIVGYGWEARWSLLDNTPLSVGAGFTAGITARDNYNYIPLPLVLPLASISYGPLSAQMTYIPGGYNSGNVLFAWARWHF</sequence>
<evidence type="ECO:0000256" key="4">
    <source>
        <dbReference type="ARBA" id="ARBA00022729"/>
    </source>
</evidence>
<keyword evidence="7" id="KW-0012">Acyltransferase</keyword>
<keyword evidence="6" id="KW-0998">Cell outer membrane</keyword>
<comment type="caution">
    <text evidence="8">The sequence shown here is derived from an EMBL/GenBank/DDBJ whole genome shotgun (WGS) entry which is preliminary data.</text>
</comment>
<protein>
    <submittedName>
        <fullName evidence="8">Phospholipid:lipid A palmitoyltransferase</fullName>
    </submittedName>
</protein>